<reference evidence="2" key="2">
    <citation type="submission" date="2025-08" db="UniProtKB">
        <authorList>
            <consortium name="Ensembl"/>
        </authorList>
    </citation>
    <scope>IDENTIFICATION</scope>
</reference>
<keyword evidence="1" id="KW-0472">Membrane</keyword>
<dbReference type="AlphaFoldDB" id="A0A2I3HRL0"/>
<keyword evidence="1" id="KW-1133">Transmembrane helix</keyword>
<organism evidence="2 3">
    <name type="scientific">Nomascus leucogenys</name>
    <name type="common">Northern white-cheeked gibbon</name>
    <name type="synonym">Hylobates leucogenys</name>
    <dbReference type="NCBI Taxonomy" id="61853"/>
    <lineage>
        <taxon>Eukaryota</taxon>
        <taxon>Metazoa</taxon>
        <taxon>Chordata</taxon>
        <taxon>Craniata</taxon>
        <taxon>Vertebrata</taxon>
        <taxon>Euteleostomi</taxon>
        <taxon>Mammalia</taxon>
        <taxon>Eutheria</taxon>
        <taxon>Euarchontoglires</taxon>
        <taxon>Primates</taxon>
        <taxon>Haplorrhini</taxon>
        <taxon>Catarrhini</taxon>
        <taxon>Hylobatidae</taxon>
        <taxon>Nomascus</taxon>
    </lineage>
</organism>
<keyword evidence="3" id="KW-1185">Reference proteome</keyword>
<name>A0A2I3HRL0_NOMLE</name>
<reference evidence="2 3" key="1">
    <citation type="submission" date="2012-10" db="EMBL/GenBank/DDBJ databases">
        <authorList>
            <consortium name="Gibbon Genome Sequencing Consortium"/>
        </authorList>
    </citation>
    <scope>NUCLEOTIDE SEQUENCE [LARGE SCALE GENOMIC DNA]</scope>
</reference>
<gene>
    <name evidence="2" type="primary">COA1</name>
    <name evidence="2" type="synonym">LOC100579952</name>
</gene>
<dbReference type="Ensembl" id="ENSNLET00000033927.1">
    <property type="protein sequence ID" value="ENSNLEP00000046145.1"/>
    <property type="gene ID" value="ENSNLEG00000003316.3"/>
</dbReference>
<dbReference type="EMBL" id="ADFV01046809">
    <property type="status" value="NOT_ANNOTATED_CDS"/>
    <property type="molecule type" value="Genomic_DNA"/>
</dbReference>
<keyword evidence="1" id="KW-0812">Transmembrane</keyword>
<dbReference type="Proteomes" id="UP000001073">
    <property type="component" value="Chromosome 17"/>
</dbReference>
<dbReference type="GeneTree" id="ENSGT00440000033985"/>
<sequence>MMWQKYAGSRRSMPLGARILFHSVVYAGGFAIVYYLIQSKYPASRLQPDLLLACSCSSIRGNT</sequence>
<evidence type="ECO:0000313" key="2">
    <source>
        <dbReference type="Ensembl" id="ENSNLEP00000046145.1"/>
    </source>
</evidence>
<evidence type="ECO:0000313" key="3">
    <source>
        <dbReference type="Proteomes" id="UP000001073"/>
    </source>
</evidence>
<protein>
    <submittedName>
        <fullName evidence="2">Cytochrome c oxidase assembly factor 1</fullName>
    </submittedName>
</protein>
<feature type="transmembrane region" description="Helical" evidence="1">
    <location>
        <begin position="20"/>
        <end position="37"/>
    </location>
</feature>
<evidence type="ECO:0000256" key="1">
    <source>
        <dbReference type="SAM" id="Phobius"/>
    </source>
</evidence>
<dbReference type="EMBL" id="ADFV01046810">
    <property type="status" value="NOT_ANNOTATED_CDS"/>
    <property type="molecule type" value="Genomic_DNA"/>
</dbReference>
<reference evidence="2" key="3">
    <citation type="submission" date="2025-09" db="UniProtKB">
        <authorList>
            <consortium name="Ensembl"/>
        </authorList>
    </citation>
    <scope>IDENTIFICATION</scope>
</reference>
<proteinExistence type="predicted"/>
<accession>A0A2I3HRL0</accession>